<proteinExistence type="predicted"/>
<dbReference type="PROSITE" id="PS51186">
    <property type="entry name" value="GNAT"/>
    <property type="match status" value="1"/>
</dbReference>
<protein>
    <recommendedName>
        <fullName evidence="1">N-acetyltransferase domain-containing protein</fullName>
    </recommendedName>
</protein>
<dbReference type="AlphaFoldDB" id="A0A9P6HFR9"/>
<dbReference type="InterPro" id="IPR000182">
    <property type="entry name" value="GNAT_dom"/>
</dbReference>
<dbReference type="GO" id="GO:0016747">
    <property type="term" value="F:acyltransferase activity, transferring groups other than amino-acyl groups"/>
    <property type="evidence" value="ECO:0007669"/>
    <property type="project" value="InterPro"/>
</dbReference>
<organism evidence="2 3">
    <name type="scientific">Thelephora terrestris</name>
    <dbReference type="NCBI Taxonomy" id="56493"/>
    <lineage>
        <taxon>Eukaryota</taxon>
        <taxon>Fungi</taxon>
        <taxon>Dikarya</taxon>
        <taxon>Basidiomycota</taxon>
        <taxon>Agaricomycotina</taxon>
        <taxon>Agaricomycetes</taxon>
        <taxon>Thelephorales</taxon>
        <taxon>Thelephoraceae</taxon>
        <taxon>Thelephora</taxon>
    </lineage>
</organism>
<dbReference type="SUPFAM" id="SSF55729">
    <property type="entry name" value="Acyl-CoA N-acyltransferases (Nat)"/>
    <property type="match status" value="1"/>
</dbReference>
<dbReference type="EMBL" id="WIUZ02000007">
    <property type="protein sequence ID" value="KAF9785253.1"/>
    <property type="molecule type" value="Genomic_DNA"/>
</dbReference>
<dbReference type="OrthoDB" id="4080456at2759"/>
<keyword evidence="3" id="KW-1185">Reference proteome</keyword>
<dbReference type="Pfam" id="PF00583">
    <property type="entry name" value="Acetyltransf_1"/>
    <property type="match status" value="1"/>
</dbReference>
<comment type="caution">
    <text evidence="2">The sequence shown here is derived from an EMBL/GenBank/DDBJ whole genome shotgun (WGS) entry which is preliminary data.</text>
</comment>
<sequence length="170" mass="19360">MSLLEDIRDHYSIRCGTMAAREVEAPIVYTSLQEWHLDQVHDLLTRAFWSGIDISDSLFYQPELSTVIATYKKLVVGVAILKSPQETYITYLAVKPGWDNSQIATTMLYHLITLNPGKDITLHVSANNPAMLLYNRFGFKAEGFVVGFYDKYLDAQSRLSKNAVLLRLRQ</sequence>
<dbReference type="InterPro" id="IPR016181">
    <property type="entry name" value="Acyl_CoA_acyltransferase"/>
</dbReference>
<reference evidence="2" key="2">
    <citation type="submission" date="2020-11" db="EMBL/GenBank/DDBJ databases">
        <authorList>
            <consortium name="DOE Joint Genome Institute"/>
            <person name="Kuo A."/>
            <person name="Miyauchi S."/>
            <person name="Kiss E."/>
            <person name="Drula E."/>
            <person name="Kohler A."/>
            <person name="Sanchez-Garcia M."/>
            <person name="Andreopoulos B."/>
            <person name="Barry K.W."/>
            <person name="Bonito G."/>
            <person name="Buee M."/>
            <person name="Carver A."/>
            <person name="Chen C."/>
            <person name="Cichocki N."/>
            <person name="Clum A."/>
            <person name="Culley D."/>
            <person name="Crous P.W."/>
            <person name="Fauchery L."/>
            <person name="Girlanda M."/>
            <person name="Hayes R."/>
            <person name="Keri Z."/>
            <person name="Labutti K."/>
            <person name="Lipzen A."/>
            <person name="Lombard V."/>
            <person name="Magnuson J."/>
            <person name="Maillard F."/>
            <person name="Morin E."/>
            <person name="Murat C."/>
            <person name="Nolan M."/>
            <person name="Ohm R."/>
            <person name="Pangilinan J."/>
            <person name="Pereira M."/>
            <person name="Perotto S."/>
            <person name="Peter M."/>
            <person name="Riley R."/>
            <person name="Sitrit Y."/>
            <person name="Stielow B."/>
            <person name="Szollosi G."/>
            <person name="Zifcakova L."/>
            <person name="Stursova M."/>
            <person name="Spatafora J.W."/>
            <person name="Tedersoo L."/>
            <person name="Vaario L.-M."/>
            <person name="Yamada A."/>
            <person name="Yan M."/>
            <person name="Wang P."/>
            <person name="Xu J."/>
            <person name="Bruns T."/>
            <person name="Baldrian P."/>
            <person name="Vilgalys R."/>
            <person name="Henrissat B."/>
            <person name="Grigoriev I.V."/>
            <person name="Hibbett D."/>
            <person name="Nagy L.G."/>
            <person name="Martin F.M."/>
        </authorList>
    </citation>
    <scope>NUCLEOTIDE SEQUENCE</scope>
    <source>
        <strain evidence="2">UH-Tt-Lm1</strain>
    </source>
</reference>
<feature type="domain" description="N-acetyltransferase" evidence="1">
    <location>
        <begin position="27"/>
        <end position="170"/>
    </location>
</feature>
<dbReference type="Gene3D" id="3.40.630.30">
    <property type="match status" value="1"/>
</dbReference>
<name>A0A9P6HFR9_9AGAM</name>
<accession>A0A9P6HFR9</accession>
<dbReference type="Proteomes" id="UP000736335">
    <property type="component" value="Unassembled WGS sequence"/>
</dbReference>
<evidence type="ECO:0000313" key="3">
    <source>
        <dbReference type="Proteomes" id="UP000736335"/>
    </source>
</evidence>
<evidence type="ECO:0000259" key="1">
    <source>
        <dbReference type="PROSITE" id="PS51186"/>
    </source>
</evidence>
<evidence type="ECO:0000313" key="2">
    <source>
        <dbReference type="EMBL" id="KAF9785253.1"/>
    </source>
</evidence>
<reference evidence="2" key="1">
    <citation type="journal article" date="2020" name="Nat. Commun.">
        <title>Large-scale genome sequencing of mycorrhizal fungi provides insights into the early evolution of symbiotic traits.</title>
        <authorList>
            <person name="Miyauchi S."/>
            <person name="Kiss E."/>
            <person name="Kuo A."/>
            <person name="Drula E."/>
            <person name="Kohler A."/>
            <person name="Sanchez-Garcia M."/>
            <person name="Morin E."/>
            <person name="Andreopoulos B."/>
            <person name="Barry K.W."/>
            <person name="Bonito G."/>
            <person name="Buee M."/>
            <person name="Carver A."/>
            <person name="Chen C."/>
            <person name="Cichocki N."/>
            <person name="Clum A."/>
            <person name="Culley D."/>
            <person name="Crous P.W."/>
            <person name="Fauchery L."/>
            <person name="Girlanda M."/>
            <person name="Hayes R.D."/>
            <person name="Keri Z."/>
            <person name="LaButti K."/>
            <person name="Lipzen A."/>
            <person name="Lombard V."/>
            <person name="Magnuson J."/>
            <person name="Maillard F."/>
            <person name="Murat C."/>
            <person name="Nolan M."/>
            <person name="Ohm R.A."/>
            <person name="Pangilinan J."/>
            <person name="Pereira M.F."/>
            <person name="Perotto S."/>
            <person name="Peter M."/>
            <person name="Pfister S."/>
            <person name="Riley R."/>
            <person name="Sitrit Y."/>
            <person name="Stielow J.B."/>
            <person name="Szollosi G."/>
            <person name="Zifcakova L."/>
            <person name="Stursova M."/>
            <person name="Spatafora J.W."/>
            <person name="Tedersoo L."/>
            <person name="Vaario L.M."/>
            <person name="Yamada A."/>
            <person name="Yan M."/>
            <person name="Wang P."/>
            <person name="Xu J."/>
            <person name="Bruns T."/>
            <person name="Baldrian P."/>
            <person name="Vilgalys R."/>
            <person name="Dunand C."/>
            <person name="Henrissat B."/>
            <person name="Grigoriev I.V."/>
            <person name="Hibbett D."/>
            <person name="Nagy L.G."/>
            <person name="Martin F.M."/>
        </authorList>
    </citation>
    <scope>NUCLEOTIDE SEQUENCE</scope>
    <source>
        <strain evidence="2">UH-Tt-Lm1</strain>
    </source>
</reference>
<gene>
    <name evidence="2" type="ORF">BJ322DRAFT_1100118</name>
</gene>